<keyword evidence="3" id="KW-1185">Reference proteome</keyword>
<feature type="transmembrane region" description="Helical" evidence="1">
    <location>
        <begin position="48"/>
        <end position="67"/>
    </location>
</feature>
<protein>
    <submittedName>
        <fullName evidence="2">Uncharacterized protein</fullName>
    </submittedName>
</protein>
<gene>
    <name evidence="2" type="ORF">Tsumi_14640</name>
</gene>
<feature type="transmembrane region" description="Helical" evidence="1">
    <location>
        <begin position="211"/>
        <end position="240"/>
    </location>
</feature>
<sequence length="320" mass="35617">MAYEKYSKGLLVSLIVASVAVVLGSCFVGKQSTEVVGMRGFVCPAYLLSSIALLCFFAALSLAHYRVVHYLPFREEERLRTSIVALLLVMCLPDAFLGKEALFALLPMQIINLYLFADSKPNQEASPYRATSIGFWCVIAALIWPPALLLLPISLINMLAGERSGQLKSMLALFCGVVATALCVTPFLVLYPEALLPQLSYFAEAFVPQPIWLGVHFGLPTHCFLIALLLCAVLTLLVRLGYSEPTKVITRHQIASQLRYLYLLPFALFYTQHMVGLFLLVLIPLSEVAVFSFRQFGKKLHLFFFFALLLLAITIQVISR</sequence>
<keyword evidence="1" id="KW-1133">Transmembrane helix</keyword>
<dbReference type="Proteomes" id="UP001628220">
    <property type="component" value="Unassembled WGS sequence"/>
</dbReference>
<dbReference type="RefSeq" id="WP_411916115.1">
    <property type="nucleotide sequence ID" value="NZ_BAAFSF010000004.1"/>
</dbReference>
<keyword evidence="1" id="KW-0812">Transmembrane</keyword>
<feature type="transmembrane region" description="Helical" evidence="1">
    <location>
        <begin position="300"/>
        <end position="318"/>
    </location>
</feature>
<evidence type="ECO:0000313" key="3">
    <source>
        <dbReference type="Proteomes" id="UP001628220"/>
    </source>
</evidence>
<feature type="transmembrane region" description="Helical" evidence="1">
    <location>
        <begin position="261"/>
        <end position="285"/>
    </location>
</feature>
<evidence type="ECO:0000256" key="1">
    <source>
        <dbReference type="SAM" id="Phobius"/>
    </source>
</evidence>
<reference evidence="2 3" key="1">
    <citation type="journal article" date="2025" name="Int. J. Syst. Evol. Microbiol.">
        <title>Desulfovibrio falkowii sp. nov., Porphyromonas miyakawae sp. nov., Mediterraneibacter flintii sp. nov. and Owariibacterium komagatae gen. nov., sp. nov., isolated from human faeces.</title>
        <authorList>
            <person name="Hamaguchi T."/>
            <person name="Ohara M."/>
            <person name="Hisatomi A."/>
            <person name="Sekiguchi K."/>
            <person name="Takeda J.I."/>
            <person name="Ueyama J."/>
            <person name="Ito M."/>
            <person name="Nishiwaki H."/>
            <person name="Ogi T."/>
            <person name="Hirayama M."/>
            <person name="Ohkuma M."/>
            <person name="Sakamoto M."/>
            <person name="Ohno K."/>
        </authorList>
    </citation>
    <scope>NUCLEOTIDE SEQUENCE [LARGE SCALE GENOMIC DNA]</scope>
    <source>
        <strain evidence="2 3">13CB11C</strain>
    </source>
</reference>
<organism evidence="2 3">
    <name type="scientific">Porphyromonas miyakawae</name>
    <dbReference type="NCBI Taxonomy" id="3137470"/>
    <lineage>
        <taxon>Bacteria</taxon>
        <taxon>Pseudomonadati</taxon>
        <taxon>Bacteroidota</taxon>
        <taxon>Bacteroidia</taxon>
        <taxon>Bacteroidales</taxon>
        <taxon>Porphyromonadaceae</taxon>
        <taxon>Porphyromonas</taxon>
    </lineage>
</organism>
<evidence type="ECO:0000313" key="2">
    <source>
        <dbReference type="EMBL" id="GAB1252358.1"/>
    </source>
</evidence>
<accession>A0ABQ0E3Z3</accession>
<dbReference type="PROSITE" id="PS51257">
    <property type="entry name" value="PROKAR_LIPOPROTEIN"/>
    <property type="match status" value="1"/>
</dbReference>
<keyword evidence="1" id="KW-0472">Membrane</keyword>
<name>A0ABQ0E3Z3_9PORP</name>
<feature type="transmembrane region" description="Helical" evidence="1">
    <location>
        <begin position="133"/>
        <end position="159"/>
    </location>
</feature>
<comment type="caution">
    <text evidence="2">The sequence shown here is derived from an EMBL/GenBank/DDBJ whole genome shotgun (WGS) entry which is preliminary data.</text>
</comment>
<dbReference type="EMBL" id="BAAFSF010000004">
    <property type="protein sequence ID" value="GAB1252358.1"/>
    <property type="molecule type" value="Genomic_DNA"/>
</dbReference>
<proteinExistence type="predicted"/>
<feature type="transmembrane region" description="Helical" evidence="1">
    <location>
        <begin position="171"/>
        <end position="191"/>
    </location>
</feature>